<evidence type="ECO:0000256" key="1">
    <source>
        <dbReference type="ARBA" id="ARBA00023125"/>
    </source>
</evidence>
<dbReference type="HAMAP" id="MF_00984">
    <property type="entry name" value="SSB"/>
    <property type="match status" value="1"/>
</dbReference>
<dbReference type="NCBIfam" id="TIGR00621">
    <property type="entry name" value="ssb"/>
    <property type="match status" value="1"/>
</dbReference>
<dbReference type="EMBL" id="LK023335">
    <property type="protein sequence ID" value="CDS10530.1"/>
    <property type="molecule type" value="Genomic_DNA"/>
</dbReference>
<dbReference type="GO" id="GO:0003697">
    <property type="term" value="F:single-stranded DNA binding"/>
    <property type="evidence" value="ECO:0007669"/>
    <property type="project" value="InterPro"/>
</dbReference>
<dbReference type="GO" id="GO:0006264">
    <property type="term" value="P:mitochondrial DNA replication"/>
    <property type="evidence" value="ECO:0007669"/>
    <property type="project" value="TreeGrafter"/>
</dbReference>
<sequence>MSMSNVLKPFQFSSRFIRPFSSSATRLDLNKVQLIGRVGADPSVTDIGDGRRVVNYTVATSETRPDKEGNLIKRTQWHRISSWRGADWLPEKVKKGDLVYVEGSLRYNDFTDKEGVMRTKAEINQSTIKVLRPSASRVEAEEEF</sequence>
<keyword evidence="1 2" id="KW-0238">DNA-binding</keyword>
<dbReference type="PANTHER" id="PTHR10302">
    <property type="entry name" value="SINGLE-STRANDED DNA-BINDING PROTEIN"/>
    <property type="match status" value="1"/>
</dbReference>
<dbReference type="InterPro" id="IPR012340">
    <property type="entry name" value="NA-bd_OB-fold"/>
</dbReference>
<dbReference type="GO" id="GO:0042645">
    <property type="term" value="C:mitochondrial nucleoid"/>
    <property type="evidence" value="ECO:0007669"/>
    <property type="project" value="TreeGrafter"/>
</dbReference>
<evidence type="ECO:0000256" key="2">
    <source>
        <dbReference type="PROSITE-ProRule" id="PRU00252"/>
    </source>
</evidence>
<dbReference type="CDD" id="cd04496">
    <property type="entry name" value="SSB_OBF"/>
    <property type="match status" value="1"/>
</dbReference>
<accession>A0A077WT88</accession>
<protein>
    <submittedName>
        <fullName evidence="3">Uncharacterized protein</fullName>
    </submittedName>
</protein>
<reference evidence="3" key="1">
    <citation type="journal article" date="2014" name="Genome Announc.">
        <title>De novo whole-genome sequence and genome annotation of Lichtheimia ramosa.</title>
        <authorList>
            <person name="Linde J."/>
            <person name="Schwartze V."/>
            <person name="Binder U."/>
            <person name="Lass-Florl C."/>
            <person name="Voigt K."/>
            <person name="Horn F."/>
        </authorList>
    </citation>
    <scope>NUCLEOTIDE SEQUENCE</scope>
    <source>
        <strain evidence="3">JMRC FSU:6197</strain>
    </source>
</reference>
<dbReference type="Pfam" id="PF00436">
    <property type="entry name" value="SSB"/>
    <property type="match status" value="1"/>
</dbReference>
<proteinExistence type="inferred from homology"/>
<dbReference type="PANTHER" id="PTHR10302:SF0">
    <property type="entry name" value="SINGLE-STRANDED DNA-BINDING PROTEIN, MITOCHONDRIAL"/>
    <property type="match status" value="1"/>
</dbReference>
<organism evidence="3">
    <name type="scientific">Lichtheimia ramosa</name>
    <dbReference type="NCBI Taxonomy" id="688394"/>
    <lineage>
        <taxon>Eukaryota</taxon>
        <taxon>Fungi</taxon>
        <taxon>Fungi incertae sedis</taxon>
        <taxon>Mucoromycota</taxon>
        <taxon>Mucoromycotina</taxon>
        <taxon>Mucoromycetes</taxon>
        <taxon>Mucorales</taxon>
        <taxon>Lichtheimiaceae</taxon>
        <taxon>Lichtheimia</taxon>
    </lineage>
</organism>
<dbReference type="OrthoDB" id="1078367at2759"/>
<dbReference type="Gene3D" id="2.40.50.140">
    <property type="entry name" value="Nucleic acid-binding proteins"/>
    <property type="match status" value="1"/>
</dbReference>
<evidence type="ECO:0000313" key="3">
    <source>
        <dbReference type="EMBL" id="CDS10530.1"/>
    </source>
</evidence>
<name>A0A077WT88_9FUNG</name>
<dbReference type="SUPFAM" id="SSF50249">
    <property type="entry name" value="Nucleic acid-binding proteins"/>
    <property type="match status" value="1"/>
</dbReference>
<gene>
    <name evidence="3" type="ORF">LRAMOSA03205</name>
</gene>
<dbReference type="PROSITE" id="PS50935">
    <property type="entry name" value="SSB"/>
    <property type="match status" value="1"/>
</dbReference>
<dbReference type="AlphaFoldDB" id="A0A077WT88"/>
<dbReference type="InterPro" id="IPR011344">
    <property type="entry name" value="ssDNA-bd"/>
</dbReference>
<dbReference type="InterPro" id="IPR000424">
    <property type="entry name" value="Primosome_PriB/ssb"/>
</dbReference>